<organism evidence="7">
    <name type="scientific">uncultured Pleomorphomonas sp</name>
    <dbReference type="NCBI Taxonomy" id="442121"/>
    <lineage>
        <taxon>Bacteria</taxon>
        <taxon>Pseudomonadati</taxon>
        <taxon>Pseudomonadota</taxon>
        <taxon>Alphaproteobacteria</taxon>
        <taxon>Hyphomicrobiales</taxon>
        <taxon>Pleomorphomonadaceae</taxon>
        <taxon>Pleomorphomonas</taxon>
        <taxon>environmental samples</taxon>
    </lineage>
</organism>
<dbReference type="RefSeq" id="WP_288196336.1">
    <property type="nucleotide sequence ID" value="NZ_LT608334.1"/>
</dbReference>
<dbReference type="Pfam" id="PF09084">
    <property type="entry name" value="NMT1"/>
    <property type="match status" value="1"/>
</dbReference>
<evidence type="ECO:0000256" key="1">
    <source>
        <dbReference type="ARBA" id="ARBA00004418"/>
    </source>
</evidence>
<evidence type="ECO:0000256" key="4">
    <source>
        <dbReference type="ARBA" id="ARBA00022729"/>
    </source>
</evidence>
<evidence type="ECO:0000256" key="3">
    <source>
        <dbReference type="ARBA" id="ARBA00022448"/>
    </source>
</evidence>
<sequence length="325" mass="34628">MLTRRHLFKTAAALAAVSALPLGRQAFAQSGELTIGYIADFPNASVLAIAEDQKYWEAEGVAPSLKVFTNGPLQIQAMGAGSLNFGTIGPGALWLPASGKAKVIGVNDIGFSDRVIAQAGFGSIADLKGKKVGVPQGTSGDMILRLALAKAGLSIDDISVVPLDPSVIVTAFTSKQIDAAGIWYPLIDAIKQHVPDLKELAASQDFYPAHSFINAFVARNEIVETNPEVVKTFLRVIKKAIDYRAANLERSIELTTAFLNAPAAATANVAHSRKLLTSQELDALTKDGTVNGWLDDFNKIFVEFGKVEKPLPPAEYYTADLFTGA</sequence>
<dbReference type="PANTHER" id="PTHR30024">
    <property type="entry name" value="ALIPHATIC SULFONATES-BINDING PROTEIN-RELATED"/>
    <property type="match status" value="1"/>
</dbReference>
<keyword evidence="3" id="KW-0813">Transport</keyword>
<comment type="similarity">
    <text evidence="2">Belongs to the bacterial solute-binding protein SsuA/TauA family.</text>
</comment>
<feature type="chain" id="PRO_5012488015" description="SsuA/THI5-like domain-containing protein" evidence="5">
    <location>
        <begin position="29"/>
        <end position="325"/>
    </location>
</feature>
<dbReference type="InterPro" id="IPR006311">
    <property type="entry name" value="TAT_signal"/>
</dbReference>
<accession>A0A212LFC4</accession>
<dbReference type="GO" id="GO:0016020">
    <property type="term" value="C:membrane"/>
    <property type="evidence" value="ECO:0007669"/>
    <property type="project" value="InterPro"/>
</dbReference>
<feature type="signal peptide" evidence="5">
    <location>
        <begin position="1"/>
        <end position="28"/>
    </location>
</feature>
<dbReference type="InterPro" id="IPR010067">
    <property type="entry name" value="ABC_SsuA_sub-bd"/>
</dbReference>
<dbReference type="AlphaFoldDB" id="A0A212LFC4"/>
<keyword evidence="4 5" id="KW-0732">Signal</keyword>
<dbReference type="Gene3D" id="3.40.190.10">
    <property type="entry name" value="Periplasmic binding protein-like II"/>
    <property type="match status" value="2"/>
</dbReference>
<dbReference type="InterPro" id="IPR015168">
    <property type="entry name" value="SsuA/THI5"/>
</dbReference>
<evidence type="ECO:0000259" key="6">
    <source>
        <dbReference type="Pfam" id="PF09084"/>
    </source>
</evidence>
<dbReference type="SUPFAM" id="SSF53850">
    <property type="entry name" value="Periplasmic binding protein-like II"/>
    <property type="match status" value="1"/>
</dbReference>
<reference evidence="7" key="1">
    <citation type="submission" date="2016-08" db="EMBL/GenBank/DDBJ databases">
        <authorList>
            <person name="Seilhamer J.J."/>
        </authorList>
    </citation>
    <scope>NUCLEOTIDE SEQUENCE</scope>
    <source>
        <strain evidence="7">86</strain>
    </source>
</reference>
<dbReference type="EMBL" id="FMJD01000007">
    <property type="protein sequence ID" value="SCM76079.1"/>
    <property type="molecule type" value="Genomic_DNA"/>
</dbReference>
<protein>
    <recommendedName>
        <fullName evidence="6">SsuA/THI5-like domain-containing protein</fullName>
    </recommendedName>
</protein>
<comment type="subcellular location">
    <subcellularLocation>
        <location evidence="1">Periplasm</location>
    </subcellularLocation>
</comment>
<evidence type="ECO:0000313" key="7">
    <source>
        <dbReference type="EMBL" id="SCM76079.1"/>
    </source>
</evidence>
<evidence type="ECO:0000256" key="2">
    <source>
        <dbReference type="ARBA" id="ARBA00010742"/>
    </source>
</evidence>
<dbReference type="PROSITE" id="PS51318">
    <property type="entry name" value="TAT"/>
    <property type="match status" value="1"/>
</dbReference>
<dbReference type="NCBIfam" id="TIGR01728">
    <property type="entry name" value="SsuA_fam"/>
    <property type="match status" value="1"/>
</dbReference>
<name>A0A212LFC4_9HYPH</name>
<evidence type="ECO:0000256" key="5">
    <source>
        <dbReference type="SAM" id="SignalP"/>
    </source>
</evidence>
<feature type="domain" description="SsuA/THI5-like" evidence="6">
    <location>
        <begin position="43"/>
        <end position="247"/>
    </location>
</feature>
<dbReference type="GO" id="GO:0042597">
    <property type="term" value="C:periplasmic space"/>
    <property type="evidence" value="ECO:0007669"/>
    <property type="project" value="UniProtKB-SubCell"/>
</dbReference>
<dbReference type="GO" id="GO:0042626">
    <property type="term" value="F:ATPase-coupled transmembrane transporter activity"/>
    <property type="evidence" value="ECO:0007669"/>
    <property type="project" value="InterPro"/>
</dbReference>
<proteinExistence type="inferred from homology"/>
<gene>
    <name evidence="7" type="ORF">KL86PLE_30526</name>
</gene>
<dbReference type="PANTHER" id="PTHR30024:SF47">
    <property type="entry name" value="TAURINE-BINDING PERIPLASMIC PROTEIN"/>
    <property type="match status" value="1"/>
</dbReference>